<name>T0HEF2_9SPHN</name>
<proteinExistence type="predicted"/>
<dbReference type="EMBL" id="ATDP01000107">
    <property type="protein sequence ID" value="EQB11377.1"/>
    <property type="molecule type" value="Genomic_DNA"/>
</dbReference>
<dbReference type="GO" id="GO:0006529">
    <property type="term" value="P:asparagine biosynthetic process"/>
    <property type="evidence" value="ECO:0007669"/>
    <property type="project" value="InterPro"/>
</dbReference>
<dbReference type="InterPro" id="IPR029055">
    <property type="entry name" value="Ntn_hydrolases_N"/>
</dbReference>
<dbReference type="Proteomes" id="UP000015531">
    <property type="component" value="Unassembled WGS sequence"/>
</dbReference>
<dbReference type="InterPro" id="IPR014729">
    <property type="entry name" value="Rossmann-like_a/b/a_fold"/>
</dbReference>
<dbReference type="OrthoDB" id="7053173at2"/>
<reference evidence="5 6" key="1">
    <citation type="journal article" date="2013" name="Genome Announc.">
        <title>Draft Genome Sequence of Sphingobium lactosutens Strain DS20T, Isolated from a Hexachlorocyclohexane Dumpsite.</title>
        <authorList>
            <person name="Kumar R."/>
            <person name="Dwivedi V."/>
            <person name="Negi V."/>
            <person name="Khurana J.P."/>
            <person name="Lal R."/>
        </authorList>
    </citation>
    <scope>NUCLEOTIDE SEQUENCE [LARGE SCALE GENOMIC DNA]</scope>
    <source>
        <strain evidence="5 6">DS20</strain>
    </source>
</reference>
<feature type="domain" description="Asparagine synthetase" evidence="4">
    <location>
        <begin position="231"/>
        <end position="569"/>
    </location>
</feature>
<organism evidence="5 6">
    <name type="scientific">Sphingobium lactosutens DS20</name>
    <dbReference type="NCBI Taxonomy" id="1331060"/>
    <lineage>
        <taxon>Bacteria</taxon>
        <taxon>Pseudomonadati</taxon>
        <taxon>Pseudomonadota</taxon>
        <taxon>Alphaproteobacteria</taxon>
        <taxon>Sphingomonadales</taxon>
        <taxon>Sphingomonadaceae</taxon>
        <taxon>Sphingobium</taxon>
    </lineage>
</organism>
<dbReference type="Pfam" id="PF00733">
    <property type="entry name" value="Asn_synthase"/>
    <property type="match status" value="1"/>
</dbReference>
<dbReference type="PANTHER" id="PTHR43284">
    <property type="entry name" value="ASPARAGINE SYNTHETASE (GLUTAMINE-HYDROLYZING)"/>
    <property type="match status" value="1"/>
</dbReference>
<dbReference type="PANTHER" id="PTHR43284:SF1">
    <property type="entry name" value="ASPARAGINE SYNTHETASE"/>
    <property type="match status" value="1"/>
</dbReference>
<protein>
    <recommendedName>
        <fullName evidence="2">asparagine synthase (glutamine-hydrolyzing)</fullName>
        <ecNumber evidence="2">6.3.5.4</ecNumber>
    </recommendedName>
</protein>
<dbReference type="SUPFAM" id="SSF52402">
    <property type="entry name" value="Adenine nucleotide alpha hydrolases-like"/>
    <property type="match status" value="1"/>
</dbReference>
<evidence type="ECO:0000259" key="4">
    <source>
        <dbReference type="Pfam" id="PF00733"/>
    </source>
</evidence>
<keyword evidence="6" id="KW-1185">Reference proteome</keyword>
<dbReference type="Gene3D" id="3.60.20.10">
    <property type="entry name" value="Glutamine Phosphoribosylpyrophosphate, subunit 1, domain 1"/>
    <property type="match status" value="1"/>
</dbReference>
<dbReference type="GO" id="GO:0004066">
    <property type="term" value="F:asparagine synthase (glutamine-hydrolyzing) activity"/>
    <property type="evidence" value="ECO:0007669"/>
    <property type="project" value="UniProtKB-EC"/>
</dbReference>
<accession>T0HEF2</accession>
<dbReference type="InterPro" id="IPR051786">
    <property type="entry name" value="ASN_synthetase/amidase"/>
</dbReference>
<gene>
    <name evidence="5" type="ORF">RLDS_23530</name>
</gene>
<comment type="pathway">
    <text evidence="1">Amino-acid biosynthesis; L-asparagine biosynthesis; L-asparagine from L-aspartate (L-Gln route): step 1/1.</text>
</comment>
<comment type="caution">
    <text evidence="5">The sequence shown here is derived from an EMBL/GenBank/DDBJ whole genome shotgun (WGS) entry which is preliminary data.</text>
</comment>
<dbReference type="RefSeq" id="WP_021228164.1">
    <property type="nucleotide sequence ID" value="NZ_ATDP01000107.1"/>
</dbReference>
<dbReference type="EC" id="6.3.5.4" evidence="2"/>
<evidence type="ECO:0000256" key="2">
    <source>
        <dbReference type="ARBA" id="ARBA00012737"/>
    </source>
</evidence>
<evidence type="ECO:0000256" key="3">
    <source>
        <dbReference type="ARBA" id="ARBA00048741"/>
    </source>
</evidence>
<dbReference type="AlphaFoldDB" id="T0HEF2"/>
<evidence type="ECO:0000313" key="6">
    <source>
        <dbReference type="Proteomes" id="UP000015531"/>
    </source>
</evidence>
<evidence type="ECO:0000313" key="5">
    <source>
        <dbReference type="EMBL" id="EQB11377.1"/>
    </source>
</evidence>
<dbReference type="SUPFAM" id="SSF56235">
    <property type="entry name" value="N-terminal nucleophile aminohydrolases (Ntn hydrolases)"/>
    <property type="match status" value="1"/>
</dbReference>
<dbReference type="PATRIC" id="fig|1331060.3.peg.4559"/>
<dbReference type="InterPro" id="IPR001962">
    <property type="entry name" value="Asn_synthase"/>
</dbReference>
<dbReference type="Gene3D" id="3.40.50.620">
    <property type="entry name" value="HUPs"/>
    <property type="match status" value="1"/>
</dbReference>
<evidence type="ECO:0000256" key="1">
    <source>
        <dbReference type="ARBA" id="ARBA00005187"/>
    </source>
</evidence>
<dbReference type="eggNOG" id="COG0367">
    <property type="taxonomic scope" value="Bacteria"/>
</dbReference>
<sequence>MALRYLLRIGQTPNSTRAFSPDFLAKSGLSILYSDQRTVLACNQEECWSRFADGNGLVVGSIFRRDRFSQFPVSANGETIAMDADVHAVLTSLWGAFVAVILGASSITVTRDPSGLLPAYYARYDGDWYFASDVSVLVEAGIIAPSVDWEGLGRALYANELPEERTSLLGVRQLLPGMAVECAEDGARASMVWTPWTHVNSRPLDDEQLRRLIISCLHAWGSRFDRALIGVSGGLDSSIAAAGLRRSTELHGITISTRDAQGDEALYARALCDRLGITLAEECYSLDRVDIERSSYAHCPRPGGRAQLQAYDAAMLDVAHRLGTEAFFTGVGGDNIFQFTKSARPLVDRYLAQGIGLHLFSTLSDICRLTGANAFRVIREAAKVPRSGTQKYLWVPDERFLSKDAIAAAATSRLSHPWLEGPTDSLPGKAAHIAFLIRTQHYMDVHDRRWPTSTLHPLLSLPIIEACLAMPSWTACAGGVDRAYARRSFAADLPTETLTRSVKNGPDGFAHAIIRHHLSRIRERLLDGELAQRNILDREKLDAALKEQQIARGDDYPRILLLLDTEAWAEGWSAGSPASRQT</sequence>
<comment type="catalytic activity">
    <reaction evidence="3">
        <text>L-aspartate + L-glutamine + ATP + H2O = L-asparagine + L-glutamate + AMP + diphosphate + H(+)</text>
        <dbReference type="Rhea" id="RHEA:12228"/>
        <dbReference type="ChEBI" id="CHEBI:15377"/>
        <dbReference type="ChEBI" id="CHEBI:15378"/>
        <dbReference type="ChEBI" id="CHEBI:29985"/>
        <dbReference type="ChEBI" id="CHEBI:29991"/>
        <dbReference type="ChEBI" id="CHEBI:30616"/>
        <dbReference type="ChEBI" id="CHEBI:33019"/>
        <dbReference type="ChEBI" id="CHEBI:58048"/>
        <dbReference type="ChEBI" id="CHEBI:58359"/>
        <dbReference type="ChEBI" id="CHEBI:456215"/>
        <dbReference type="EC" id="6.3.5.4"/>
    </reaction>
</comment>